<dbReference type="PANTHER" id="PTHR41533">
    <property type="entry name" value="L,D-TRANSPEPTIDASE HI_1667-RELATED"/>
    <property type="match status" value="1"/>
</dbReference>
<dbReference type="AlphaFoldDB" id="A0A328BK19"/>
<dbReference type="InterPro" id="IPR002477">
    <property type="entry name" value="Peptidoglycan-bd-like"/>
</dbReference>
<dbReference type="PANTHER" id="PTHR41533:SF2">
    <property type="entry name" value="BLR7131 PROTEIN"/>
    <property type="match status" value="1"/>
</dbReference>
<dbReference type="GO" id="GO:0009252">
    <property type="term" value="P:peptidoglycan biosynthetic process"/>
    <property type="evidence" value="ECO:0007669"/>
    <property type="project" value="UniProtKB-UniPathway"/>
</dbReference>
<feature type="active site" description="Nucleophile" evidence="7">
    <location>
        <position position="369"/>
    </location>
</feature>
<evidence type="ECO:0000259" key="9">
    <source>
        <dbReference type="PROSITE" id="PS52029"/>
    </source>
</evidence>
<dbReference type="Pfam" id="PF03734">
    <property type="entry name" value="YkuD"/>
    <property type="match status" value="1"/>
</dbReference>
<dbReference type="GO" id="GO:0004180">
    <property type="term" value="F:carboxypeptidase activity"/>
    <property type="evidence" value="ECO:0007669"/>
    <property type="project" value="UniProtKB-ARBA"/>
</dbReference>
<evidence type="ECO:0000256" key="2">
    <source>
        <dbReference type="ARBA" id="ARBA00005992"/>
    </source>
</evidence>
<dbReference type="Gene3D" id="1.10.101.10">
    <property type="entry name" value="PGBD-like superfamily/PGBD"/>
    <property type="match status" value="1"/>
</dbReference>
<dbReference type="InterPro" id="IPR045380">
    <property type="entry name" value="LD_TPept_scaffold_dom"/>
</dbReference>
<dbReference type="Gene3D" id="2.40.440.10">
    <property type="entry name" value="L,D-transpeptidase catalytic domain-like"/>
    <property type="match status" value="1"/>
</dbReference>
<dbReference type="InterPro" id="IPR036366">
    <property type="entry name" value="PGBDSf"/>
</dbReference>
<keyword evidence="5 7" id="KW-0573">Peptidoglycan synthesis</keyword>
<protein>
    <submittedName>
        <fullName evidence="10">Murein L,D-transpeptidase</fullName>
    </submittedName>
</protein>
<evidence type="ECO:0000256" key="3">
    <source>
        <dbReference type="ARBA" id="ARBA00022679"/>
    </source>
</evidence>
<dbReference type="Proteomes" id="UP000249524">
    <property type="component" value="Unassembled WGS sequence"/>
</dbReference>
<dbReference type="GO" id="GO:0016740">
    <property type="term" value="F:transferase activity"/>
    <property type="evidence" value="ECO:0007669"/>
    <property type="project" value="UniProtKB-KW"/>
</dbReference>
<gene>
    <name evidence="10" type="ORF">DJ019_08835</name>
</gene>
<evidence type="ECO:0000256" key="6">
    <source>
        <dbReference type="ARBA" id="ARBA00023316"/>
    </source>
</evidence>
<feature type="domain" description="L,D-TPase catalytic" evidence="9">
    <location>
        <begin position="240"/>
        <end position="398"/>
    </location>
</feature>
<comment type="pathway">
    <text evidence="1 7">Cell wall biogenesis; peptidoglycan biosynthesis.</text>
</comment>
<dbReference type="SUPFAM" id="SSF47090">
    <property type="entry name" value="PGBD-like"/>
    <property type="match status" value="1"/>
</dbReference>
<reference evidence="10 11" key="1">
    <citation type="submission" date="2018-05" db="EMBL/GenBank/DDBJ databases">
        <authorList>
            <person name="Lanie J.A."/>
            <person name="Ng W.-L."/>
            <person name="Kazmierczak K.M."/>
            <person name="Andrzejewski T.M."/>
            <person name="Davidsen T.M."/>
            <person name="Wayne K.J."/>
            <person name="Tettelin H."/>
            <person name="Glass J.I."/>
            <person name="Rusch D."/>
            <person name="Podicherti R."/>
            <person name="Tsui H.-C.T."/>
            <person name="Winkler M.E."/>
        </authorList>
    </citation>
    <scope>NUCLEOTIDE SEQUENCE [LARGE SCALE GENOMIC DNA]</scope>
    <source>
        <strain evidence="10 11">BUT-10</strain>
    </source>
</reference>
<feature type="chain" id="PRO_5016396708" evidence="8">
    <location>
        <begin position="32"/>
        <end position="466"/>
    </location>
</feature>
<keyword evidence="3" id="KW-0808">Transferase</keyword>
<sequence length="466" mass="49944">MVNVALWVLTIARLAVAAALAWSAGAISAQAAALSSAERQAIVRTLAEADPQAASRDDADLLAALRRHAETELGQRLRPRAVVDEWALQPPRRDVSRELEAARAAGTLEAWLGNLSPASAQYRALREARARYASLTTRGWSILPAGPTLREGDRHDTIPALRARLAAEGYEVGAEAEPTLFDASLRAALEAFQVRHGLEVDGVLGPATRAALNVPAATRLAQIDANLERHRWTPRDLPADRLEVDTGGATATLFAGGRPSLTMRVIVGDPKHPTPMFASRIEAVVFNPPWRVPGSIATKEILPRARRDPGYLARNNFTWVGGQLVQRPGPKNSLGVVKFDLPSPFGVYLHDTPGKAAFTRADRALSHGCMRLEKPRELAAILLSPQGGSVEGVETAIAAGSTQRVALRTPVPLYVFHWTAVADEDGRVAFRRDVYGWDRKLMIALGGVRPAGGAMASAGSTDCADA</sequence>
<proteinExistence type="inferred from homology"/>
<dbReference type="UniPathway" id="UPA00219"/>
<evidence type="ECO:0000256" key="1">
    <source>
        <dbReference type="ARBA" id="ARBA00004752"/>
    </source>
</evidence>
<dbReference type="InterPro" id="IPR036365">
    <property type="entry name" value="PGBD-like_sf"/>
</dbReference>
<dbReference type="PROSITE" id="PS52029">
    <property type="entry name" value="LD_TPASE"/>
    <property type="match status" value="1"/>
</dbReference>
<dbReference type="InterPro" id="IPR052905">
    <property type="entry name" value="LD-transpeptidase_YkuD-like"/>
</dbReference>
<evidence type="ECO:0000256" key="4">
    <source>
        <dbReference type="ARBA" id="ARBA00022960"/>
    </source>
</evidence>
<keyword evidence="11" id="KW-1185">Reference proteome</keyword>
<evidence type="ECO:0000313" key="10">
    <source>
        <dbReference type="EMBL" id="RAK66346.1"/>
    </source>
</evidence>
<evidence type="ECO:0000313" key="11">
    <source>
        <dbReference type="Proteomes" id="UP000249524"/>
    </source>
</evidence>
<comment type="similarity">
    <text evidence="2">Belongs to the YkuD family.</text>
</comment>
<dbReference type="InterPro" id="IPR005490">
    <property type="entry name" value="LD_TPept_cat_dom"/>
</dbReference>
<dbReference type="EMBL" id="QFYS01000003">
    <property type="protein sequence ID" value="RAK66346.1"/>
    <property type="molecule type" value="Genomic_DNA"/>
</dbReference>
<dbReference type="InterPro" id="IPR038063">
    <property type="entry name" value="Transpep_catalytic_dom"/>
</dbReference>
<dbReference type="Pfam" id="PF20142">
    <property type="entry name" value="Scaffold"/>
    <property type="match status" value="1"/>
</dbReference>
<dbReference type="SUPFAM" id="SSF141523">
    <property type="entry name" value="L,D-transpeptidase catalytic domain-like"/>
    <property type="match status" value="1"/>
</dbReference>
<comment type="caution">
    <text evidence="10">The sequence shown here is derived from an EMBL/GenBank/DDBJ whole genome shotgun (WGS) entry which is preliminary data.</text>
</comment>
<organism evidence="10 11">
    <name type="scientific">Phenylobacterium kunshanense</name>
    <dbReference type="NCBI Taxonomy" id="1445034"/>
    <lineage>
        <taxon>Bacteria</taxon>
        <taxon>Pseudomonadati</taxon>
        <taxon>Pseudomonadota</taxon>
        <taxon>Alphaproteobacteria</taxon>
        <taxon>Caulobacterales</taxon>
        <taxon>Caulobacteraceae</taxon>
        <taxon>Phenylobacterium</taxon>
    </lineage>
</organism>
<dbReference type="CDD" id="cd16913">
    <property type="entry name" value="YkuD_like"/>
    <property type="match status" value="1"/>
</dbReference>
<dbReference type="Pfam" id="PF01471">
    <property type="entry name" value="PG_binding_1"/>
    <property type="match status" value="1"/>
</dbReference>
<keyword evidence="6 7" id="KW-0961">Cell wall biogenesis/degradation</keyword>
<dbReference type="GO" id="GO:0008360">
    <property type="term" value="P:regulation of cell shape"/>
    <property type="evidence" value="ECO:0007669"/>
    <property type="project" value="UniProtKB-UniRule"/>
</dbReference>
<dbReference type="OrthoDB" id="9778545at2"/>
<keyword evidence="4 7" id="KW-0133">Cell shape</keyword>
<keyword evidence="8" id="KW-0732">Signal</keyword>
<accession>A0A328BK19</accession>
<dbReference type="GO" id="GO:0071555">
    <property type="term" value="P:cell wall organization"/>
    <property type="evidence" value="ECO:0007669"/>
    <property type="project" value="UniProtKB-UniRule"/>
</dbReference>
<evidence type="ECO:0000256" key="7">
    <source>
        <dbReference type="PROSITE-ProRule" id="PRU01373"/>
    </source>
</evidence>
<evidence type="ECO:0000256" key="8">
    <source>
        <dbReference type="SAM" id="SignalP"/>
    </source>
</evidence>
<evidence type="ECO:0000256" key="5">
    <source>
        <dbReference type="ARBA" id="ARBA00022984"/>
    </source>
</evidence>
<name>A0A328BK19_9CAUL</name>
<feature type="signal peptide" evidence="8">
    <location>
        <begin position="1"/>
        <end position="31"/>
    </location>
</feature>
<feature type="active site" description="Proton donor/acceptor" evidence="7">
    <location>
        <position position="350"/>
    </location>
</feature>